<feature type="transmembrane region" description="Helical" evidence="1">
    <location>
        <begin position="292"/>
        <end position="313"/>
    </location>
</feature>
<keyword evidence="3" id="KW-1185">Reference proteome</keyword>
<keyword evidence="1" id="KW-1133">Transmembrane helix</keyword>
<proteinExistence type="predicted"/>
<accession>A0ABP8BUM5</accession>
<dbReference type="Gene3D" id="2.60.120.200">
    <property type="match status" value="1"/>
</dbReference>
<sequence length="488" mass="50329">MTAPSGSTAVTPYRSTVEQDASDGFGRLLLSEWTKLRTVPRWMLALLLAVALTVLVALLTATSTQSSGSGEGTADPDRVQIYDLGQYTYQPLAGDGAVVARVTSQQGGGAWAKAGLMIRGSAERATPYAALMVTPGHGVRLQTGYKGDGQGRANPGVATTPRWLRLTRSGTTVTGYESADGRDWRRVGSVTLDGLPRSALAGVFVAAPDAAKVERQFGGESVSTEPADTRAAFDNVSLSPAQPGAAWRDRGALGGPAVQGDAGETTRSGGTFTLTGTGDIGHNAFVDDTTRMTLTGVLVGQAAIIALAVLFVTSEHRRGMLRTTFAASPRRGRVLAAKAIVAGTAALVAGLVAAFGSMGLASPLLRSSGVSPPPLADPAVLRAMVGTAALLGVIAVFAVAVASIVRRSAPAITIVLLLLLLPQIVATGLPLSAARWLERITPAAGFAVQQTVHRFDRAIDPWAGFGVLCAYTAVALAAALWLNGRRDP</sequence>
<protein>
    <submittedName>
        <fullName evidence="2">Uncharacterized protein</fullName>
    </submittedName>
</protein>
<keyword evidence="1" id="KW-0812">Transmembrane</keyword>
<feature type="transmembrane region" description="Helical" evidence="1">
    <location>
        <begin position="412"/>
        <end position="433"/>
    </location>
</feature>
<dbReference type="RefSeq" id="WP_344891237.1">
    <property type="nucleotide sequence ID" value="NZ_BAABAS010000004.1"/>
</dbReference>
<evidence type="ECO:0000256" key="1">
    <source>
        <dbReference type="SAM" id="Phobius"/>
    </source>
</evidence>
<dbReference type="EMBL" id="BAABAS010000004">
    <property type="protein sequence ID" value="GAA4226771.1"/>
    <property type="molecule type" value="Genomic_DNA"/>
</dbReference>
<organism evidence="2 3">
    <name type="scientific">Actinomadura meridiana</name>
    <dbReference type="NCBI Taxonomy" id="559626"/>
    <lineage>
        <taxon>Bacteria</taxon>
        <taxon>Bacillati</taxon>
        <taxon>Actinomycetota</taxon>
        <taxon>Actinomycetes</taxon>
        <taxon>Streptosporangiales</taxon>
        <taxon>Thermomonosporaceae</taxon>
        <taxon>Actinomadura</taxon>
    </lineage>
</organism>
<feature type="transmembrane region" description="Helical" evidence="1">
    <location>
        <begin position="380"/>
        <end position="405"/>
    </location>
</feature>
<name>A0ABP8BUM5_9ACTN</name>
<feature type="transmembrane region" description="Helical" evidence="1">
    <location>
        <begin position="462"/>
        <end position="482"/>
    </location>
</feature>
<evidence type="ECO:0000313" key="2">
    <source>
        <dbReference type="EMBL" id="GAA4226771.1"/>
    </source>
</evidence>
<comment type="caution">
    <text evidence="2">The sequence shown here is derived from an EMBL/GenBank/DDBJ whole genome shotgun (WGS) entry which is preliminary data.</text>
</comment>
<evidence type="ECO:0000313" key="3">
    <source>
        <dbReference type="Proteomes" id="UP001501710"/>
    </source>
</evidence>
<feature type="transmembrane region" description="Helical" evidence="1">
    <location>
        <begin position="334"/>
        <end position="360"/>
    </location>
</feature>
<keyword evidence="1" id="KW-0472">Membrane</keyword>
<feature type="transmembrane region" description="Helical" evidence="1">
    <location>
        <begin position="42"/>
        <end position="61"/>
    </location>
</feature>
<dbReference type="Proteomes" id="UP001501710">
    <property type="component" value="Unassembled WGS sequence"/>
</dbReference>
<reference evidence="3" key="1">
    <citation type="journal article" date="2019" name="Int. J. Syst. Evol. Microbiol.">
        <title>The Global Catalogue of Microorganisms (GCM) 10K type strain sequencing project: providing services to taxonomists for standard genome sequencing and annotation.</title>
        <authorList>
            <consortium name="The Broad Institute Genomics Platform"/>
            <consortium name="The Broad Institute Genome Sequencing Center for Infectious Disease"/>
            <person name="Wu L."/>
            <person name="Ma J."/>
        </authorList>
    </citation>
    <scope>NUCLEOTIDE SEQUENCE [LARGE SCALE GENOMIC DNA]</scope>
    <source>
        <strain evidence="3">JCM 17440</strain>
    </source>
</reference>
<gene>
    <name evidence="2" type="ORF">GCM10022254_12770</name>
</gene>